<proteinExistence type="predicted"/>
<dbReference type="PANTHER" id="PTHR10039">
    <property type="entry name" value="AMELOGENIN"/>
    <property type="match status" value="1"/>
</dbReference>
<dbReference type="InterPro" id="IPR056884">
    <property type="entry name" value="NPHP3-like_N"/>
</dbReference>
<gene>
    <name evidence="3" type="ORF">B0T25DRAFT_219403</name>
</gene>
<feature type="domain" description="Nephrocystin 3-like N-terminal" evidence="2">
    <location>
        <begin position="22"/>
        <end position="120"/>
    </location>
</feature>
<protein>
    <recommendedName>
        <fullName evidence="2">Nephrocystin 3-like N-terminal domain-containing protein</fullName>
    </recommendedName>
</protein>
<dbReference type="EMBL" id="JAUIQD010000004">
    <property type="protein sequence ID" value="KAK3353671.1"/>
    <property type="molecule type" value="Genomic_DNA"/>
</dbReference>
<accession>A0AAJ0HJ88</accession>
<organism evidence="3 4">
    <name type="scientific">Lasiosphaeria hispida</name>
    <dbReference type="NCBI Taxonomy" id="260671"/>
    <lineage>
        <taxon>Eukaryota</taxon>
        <taxon>Fungi</taxon>
        <taxon>Dikarya</taxon>
        <taxon>Ascomycota</taxon>
        <taxon>Pezizomycotina</taxon>
        <taxon>Sordariomycetes</taxon>
        <taxon>Sordariomycetidae</taxon>
        <taxon>Sordariales</taxon>
        <taxon>Lasiosphaeriaceae</taxon>
        <taxon>Lasiosphaeria</taxon>
    </lineage>
</organism>
<name>A0AAJ0HJ88_9PEZI</name>
<keyword evidence="4" id="KW-1185">Reference proteome</keyword>
<keyword evidence="1" id="KW-0677">Repeat</keyword>
<evidence type="ECO:0000256" key="1">
    <source>
        <dbReference type="ARBA" id="ARBA00022737"/>
    </source>
</evidence>
<sequence>MSAVGPQTLDLSHGIQPAAARTCKWLLQHKKYGDWTSRDRSLLWIKGKPGAGKSTLLKHALEAQEAAYAGRDDIILSFFHARGDELQKSPLGFFRFLLYQIMDKTPGALRSLVYTFETKRRDISEPGDH</sequence>
<comment type="caution">
    <text evidence="3">The sequence shown here is derived from an EMBL/GenBank/DDBJ whole genome shotgun (WGS) entry which is preliminary data.</text>
</comment>
<reference evidence="3" key="1">
    <citation type="journal article" date="2023" name="Mol. Phylogenet. Evol.">
        <title>Genome-scale phylogeny and comparative genomics of the fungal order Sordariales.</title>
        <authorList>
            <person name="Hensen N."/>
            <person name="Bonometti L."/>
            <person name="Westerberg I."/>
            <person name="Brannstrom I.O."/>
            <person name="Guillou S."/>
            <person name="Cros-Aarteil S."/>
            <person name="Calhoun S."/>
            <person name="Haridas S."/>
            <person name="Kuo A."/>
            <person name="Mondo S."/>
            <person name="Pangilinan J."/>
            <person name="Riley R."/>
            <person name="LaButti K."/>
            <person name="Andreopoulos B."/>
            <person name="Lipzen A."/>
            <person name="Chen C."/>
            <person name="Yan M."/>
            <person name="Daum C."/>
            <person name="Ng V."/>
            <person name="Clum A."/>
            <person name="Steindorff A."/>
            <person name="Ohm R.A."/>
            <person name="Martin F."/>
            <person name="Silar P."/>
            <person name="Natvig D.O."/>
            <person name="Lalanne C."/>
            <person name="Gautier V."/>
            <person name="Ament-Velasquez S.L."/>
            <person name="Kruys A."/>
            <person name="Hutchinson M.I."/>
            <person name="Powell A.J."/>
            <person name="Barry K."/>
            <person name="Miller A.N."/>
            <person name="Grigoriev I.V."/>
            <person name="Debuchy R."/>
            <person name="Gladieux P."/>
            <person name="Hiltunen Thoren M."/>
            <person name="Johannesson H."/>
        </authorList>
    </citation>
    <scope>NUCLEOTIDE SEQUENCE</scope>
    <source>
        <strain evidence="3">CBS 955.72</strain>
    </source>
</reference>
<evidence type="ECO:0000259" key="2">
    <source>
        <dbReference type="Pfam" id="PF24883"/>
    </source>
</evidence>
<reference evidence="3" key="2">
    <citation type="submission" date="2023-06" db="EMBL/GenBank/DDBJ databases">
        <authorList>
            <consortium name="Lawrence Berkeley National Laboratory"/>
            <person name="Haridas S."/>
            <person name="Hensen N."/>
            <person name="Bonometti L."/>
            <person name="Westerberg I."/>
            <person name="Brannstrom I.O."/>
            <person name="Guillou S."/>
            <person name="Cros-Aarteil S."/>
            <person name="Calhoun S."/>
            <person name="Kuo A."/>
            <person name="Mondo S."/>
            <person name="Pangilinan J."/>
            <person name="Riley R."/>
            <person name="Labutti K."/>
            <person name="Andreopoulos B."/>
            <person name="Lipzen A."/>
            <person name="Chen C."/>
            <person name="Yanf M."/>
            <person name="Daum C."/>
            <person name="Ng V."/>
            <person name="Clum A."/>
            <person name="Steindorff A."/>
            <person name="Ohm R."/>
            <person name="Martin F."/>
            <person name="Silar P."/>
            <person name="Natvig D."/>
            <person name="Lalanne C."/>
            <person name="Gautier V."/>
            <person name="Ament-Velasquez S.L."/>
            <person name="Kruys A."/>
            <person name="Hutchinson M.I."/>
            <person name="Powell A.J."/>
            <person name="Barry K."/>
            <person name="Miller A.N."/>
            <person name="Grigoriev I.V."/>
            <person name="Debuchy R."/>
            <person name="Gladieux P."/>
            <person name="Thoren M.H."/>
            <person name="Johannesson H."/>
        </authorList>
    </citation>
    <scope>NUCLEOTIDE SEQUENCE</scope>
    <source>
        <strain evidence="3">CBS 955.72</strain>
    </source>
</reference>
<dbReference type="Proteomes" id="UP001275084">
    <property type="component" value="Unassembled WGS sequence"/>
</dbReference>
<evidence type="ECO:0000313" key="4">
    <source>
        <dbReference type="Proteomes" id="UP001275084"/>
    </source>
</evidence>
<dbReference type="AlphaFoldDB" id="A0AAJ0HJ88"/>
<dbReference type="PANTHER" id="PTHR10039:SF5">
    <property type="entry name" value="NACHT DOMAIN-CONTAINING PROTEIN"/>
    <property type="match status" value="1"/>
</dbReference>
<dbReference type="Pfam" id="PF24883">
    <property type="entry name" value="NPHP3_N"/>
    <property type="match status" value="1"/>
</dbReference>
<evidence type="ECO:0000313" key="3">
    <source>
        <dbReference type="EMBL" id="KAK3353671.1"/>
    </source>
</evidence>